<comment type="caution">
    <text evidence="9">The sequence shown here is derived from an EMBL/GenBank/DDBJ whole genome shotgun (WGS) entry which is preliminary data.</text>
</comment>
<evidence type="ECO:0000313" key="9">
    <source>
        <dbReference type="EMBL" id="NVO67633.1"/>
    </source>
</evidence>
<dbReference type="OrthoDB" id="10045at2157"/>
<keyword evidence="10" id="KW-1185">Reference proteome</keyword>
<feature type="coiled-coil region" evidence="8">
    <location>
        <begin position="16"/>
        <end position="50"/>
    </location>
</feature>
<proteinExistence type="inferred from homology"/>
<dbReference type="InterPro" id="IPR011599">
    <property type="entry name" value="PFD_alpha_archaea"/>
</dbReference>
<dbReference type="SUPFAM" id="SSF46579">
    <property type="entry name" value="Prefoldin"/>
    <property type="match status" value="1"/>
</dbReference>
<comment type="function">
    <text evidence="4 7">Molecular chaperone capable of stabilizing a range of proteins. Seems to fulfill an ATP-independent, HSP70-like function in archaeal de novo protein folding.</text>
</comment>
<dbReference type="InterPro" id="IPR004127">
    <property type="entry name" value="Prefoldin_subunit_alpha"/>
</dbReference>
<dbReference type="RefSeq" id="WP_176789203.1">
    <property type="nucleotide sequence ID" value="NZ_JABXWR010000001.1"/>
</dbReference>
<comment type="subunit">
    <text evidence="2 7">Heterohexamer of two alpha and four beta subunits.</text>
</comment>
<evidence type="ECO:0000256" key="2">
    <source>
        <dbReference type="ARBA" id="ARBA00011716"/>
    </source>
</evidence>
<organism evidence="9 10">
    <name type="scientific">Methanofollis tationis</name>
    <dbReference type="NCBI Taxonomy" id="81417"/>
    <lineage>
        <taxon>Archaea</taxon>
        <taxon>Methanobacteriati</taxon>
        <taxon>Methanobacteriota</taxon>
        <taxon>Stenosarchaea group</taxon>
        <taxon>Methanomicrobia</taxon>
        <taxon>Methanomicrobiales</taxon>
        <taxon>Methanomicrobiaceae</taxon>
        <taxon>Methanofollis</taxon>
    </lineage>
</organism>
<dbReference type="EMBL" id="JABXWR010000001">
    <property type="protein sequence ID" value="NVO67633.1"/>
    <property type="molecule type" value="Genomic_DNA"/>
</dbReference>
<dbReference type="InterPro" id="IPR009053">
    <property type="entry name" value="Prefoldin"/>
</dbReference>
<name>A0A7K4HQT0_9EURY</name>
<keyword evidence="3 7" id="KW-0143">Chaperone</keyword>
<evidence type="ECO:0000256" key="6">
    <source>
        <dbReference type="ARBA" id="ARBA00044231"/>
    </source>
</evidence>
<dbReference type="GO" id="GO:0006457">
    <property type="term" value="P:protein folding"/>
    <property type="evidence" value="ECO:0007669"/>
    <property type="project" value="UniProtKB-UniRule"/>
</dbReference>
<evidence type="ECO:0000256" key="8">
    <source>
        <dbReference type="SAM" id="Coils"/>
    </source>
</evidence>
<comment type="similarity">
    <text evidence="1">Belongs to the prefoldin subunit alpha family.</text>
</comment>
<gene>
    <name evidence="7 9" type="primary">pfdA</name>
    <name evidence="9" type="ORF">HWN36_10005</name>
</gene>
<evidence type="ECO:0000256" key="1">
    <source>
        <dbReference type="ARBA" id="ARBA00010048"/>
    </source>
</evidence>
<dbReference type="GO" id="GO:0005737">
    <property type="term" value="C:cytoplasm"/>
    <property type="evidence" value="ECO:0007669"/>
    <property type="project" value="UniProtKB-SubCell"/>
</dbReference>
<dbReference type="PANTHER" id="PTHR12674">
    <property type="entry name" value="PREFOLDIN SUBUNIT 5"/>
    <property type="match status" value="1"/>
</dbReference>
<feature type="coiled-coil region" evidence="8">
    <location>
        <begin position="99"/>
        <end position="126"/>
    </location>
</feature>
<sequence>MSEADPRELQSLQYYLNEYGQQAEIFARQLEMLEQQRVESIAAIETLQALGSAQDGTVLLPLGGGVSVRATIPDPEHVLVAIGADVTVGRDNAGAVSYLEDRARELEASEKKISEMIENIRAQMNDIAARLDAAYRGQQQQVPGR</sequence>
<dbReference type="Proteomes" id="UP000570823">
    <property type="component" value="Unassembled WGS sequence"/>
</dbReference>
<dbReference type="AlphaFoldDB" id="A0A7K4HQT0"/>
<keyword evidence="7" id="KW-0963">Cytoplasm</keyword>
<dbReference type="GO" id="GO:0016272">
    <property type="term" value="C:prefoldin complex"/>
    <property type="evidence" value="ECO:0007669"/>
    <property type="project" value="UniProtKB-UniRule"/>
</dbReference>
<evidence type="ECO:0000313" key="10">
    <source>
        <dbReference type="Proteomes" id="UP000570823"/>
    </source>
</evidence>
<dbReference type="PANTHER" id="PTHR12674:SF2">
    <property type="entry name" value="PREFOLDIN SUBUNIT 5"/>
    <property type="match status" value="1"/>
</dbReference>
<evidence type="ECO:0000256" key="7">
    <source>
        <dbReference type="HAMAP-Rule" id="MF_00308"/>
    </source>
</evidence>
<keyword evidence="8" id="KW-0175">Coiled coil</keyword>
<dbReference type="GO" id="GO:0051082">
    <property type="term" value="F:unfolded protein binding"/>
    <property type="evidence" value="ECO:0007669"/>
    <property type="project" value="UniProtKB-UniRule"/>
</dbReference>
<protein>
    <recommendedName>
        <fullName evidence="5 7">Prefoldin subunit alpha</fullName>
    </recommendedName>
    <alternativeName>
        <fullName evidence="6 7">GimC subunit alpha</fullName>
    </alternativeName>
</protein>
<dbReference type="Gene3D" id="1.10.287.370">
    <property type="match status" value="1"/>
</dbReference>
<accession>A0A7K4HQT0</accession>
<dbReference type="NCBIfam" id="TIGR00293">
    <property type="entry name" value="prefoldin subunit alpha"/>
    <property type="match status" value="1"/>
</dbReference>
<evidence type="ECO:0000256" key="3">
    <source>
        <dbReference type="ARBA" id="ARBA00023186"/>
    </source>
</evidence>
<dbReference type="HAMAP" id="MF_00308">
    <property type="entry name" value="PfdA"/>
    <property type="match status" value="1"/>
</dbReference>
<dbReference type="Pfam" id="PF02996">
    <property type="entry name" value="Prefoldin"/>
    <property type="match status" value="1"/>
</dbReference>
<reference evidence="9 10" key="1">
    <citation type="submission" date="2020-06" db="EMBL/GenBank/DDBJ databases">
        <title>Methanofollis fontis sp. nov., a methanogen isolated from marine sediments near a cold seep at Four-Way Closure Ridge offshore southwestern Taiwan.</title>
        <authorList>
            <person name="Chen S.-C."/>
            <person name="Teng N.-H."/>
            <person name="Lin Y.-S."/>
            <person name="Lai M.-C."/>
            <person name="Chen H.-H."/>
            <person name="Wang C.-C."/>
        </authorList>
    </citation>
    <scope>NUCLEOTIDE SEQUENCE [LARGE SCALE GENOMIC DNA]</scope>
    <source>
        <strain evidence="9 10">DSM 2702</strain>
    </source>
</reference>
<evidence type="ECO:0000256" key="4">
    <source>
        <dbReference type="ARBA" id="ARBA00025077"/>
    </source>
</evidence>
<evidence type="ECO:0000256" key="5">
    <source>
        <dbReference type="ARBA" id="ARBA00044156"/>
    </source>
</evidence>
<dbReference type="CDD" id="cd23160">
    <property type="entry name" value="Prefoldin_alpha_GimC"/>
    <property type="match status" value="1"/>
</dbReference>
<comment type="subcellular location">
    <subcellularLocation>
        <location evidence="7">Cytoplasm</location>
    </subcellularLocation>
</comment>
<comment type="similarity">
    <text evidence="7">Belongs to the prefoldin alpha subunit family.</text>
</comment>